<proteinExistence type="predicted"/>
<evidence type="ECO:0000313" key="1">
    <source>
        <dbReference type="EMBL" id="KAK5637699.1"/>
    </source>
</evidence>
<dbReference type="EMBL" id="JAWHQM010000252">
    <property type="protein sequence ID" value="KAK5637699.1"/>
    <property type="molecule type" value="Genomic_DNA"/>
</dbReference>
<keyword evidence="2" id="KW-1185">Reference proteome</keyword>
<name>A0AAN7V6I0_9PEZI</name>
<sequence length="111" mass="12364">MKFSTLADENMQVDVPDENGNIRRILVYTDPALNESIYLLPALKNLLLLCQAANPADRPSIQFVLNTCEQAVAAHTAQDYVVIDDYDSTLESDEAIRNMIQHIVFNADGPL</sequence>
<dbReference type="AlphaFoldDB" id="A0AAN7V6I0"/>
<organism evidence="1 2">
    <name type="scientific">Xylaria bambusicola</name>
    <dbReference type="NCBI Taxonomy" id="326684"/>
    <lineage>
        <taxon>Eukaryota</taxon>
        <taxon>Fungi</taxon>
        <taxon>Dikarya</taxon>
        <taxon>Ascomycota</taxon>
        <taxon>Pezizomycotina</taxon>
        <taxon>Sordariomycetes</taxon>
        <taxon>Xylariomycetidae</taxon>
        <taxon>Xylariales</taxon>
        <taxon>Xylariaceae</taxon>
        <taxon>Xylaria</taxon>
    </lineage>
</organism>
<dbReference type="Proteomes" id="UP001305414">
    <property type="component" value="Unassembled WGS sequence"/>
</dbReference>
<comment type="caution">
    <text evidence="1">The sequence shown here is derived from an EMBL/GenBank/DDBJ whole genome shotgun (WGS) entry which is preliminary data.</text>
</comment>
<gene>
    <name evidence="1" type="ORF">RRF57_013414</name>
</gene>
<reference evidence="1 2" key="1">
    <citation type="submission" date="2023-10" db="EMBL/GenBank/DDBJ databases">
        <title>Draft genome sequence of Xylaria bambusicola isolate GMP-LS, the root and basal stem rot pathogen of sugarcane in Indonesia.</title>
        <authorList>
            <person name="Selvaraj P."/>
            <person name="Muralishankar V."/>
            <person name="Muruganantham S."/>
            <person name="Sp S."/>
            <person name="Haryani S."/>
            <person name="Lau K.J.X."/>
            <person name="Naqvi N.I."/>
        </authorList>
    </citation>
    <scope>NUCLEOTIDE SEQUENCE [LARGE SCALE GENOMIC DNA]</scope>
    <source>
        <strain evidence="1">GMP-LS</strain>
    </source>
</reference>
<protein>
    <submittedName>
        <fullName evidence="1">Uncharacterized protein</fullName>
    </submittedName>
</protein>
<accession>A0AAN7V6I0</accession>
<evidence type="ECO:0000313" key="2">
    <source>
        <dbReference type="Proteomes" id="UP001305414"/>
    </source>
</evidence>